<comment type="catalytic activity">
    <reaction evidence="6">
        <text>Couples ATP hydrolysis with the unwinding of duplex DNA by translocating in the 3'-5' direction.</text>
        <dbReference type="EC" id="5.6.2.4"/>
    </reaction>
</comment>
<dbReference type="GO" id="GO:0043138">
    <property type="term" value="F:3'-5' DNA helicase activity"/>
    <property type="evidence" value="ECO:0007669"/>
    <property type="project" value="UniProtKB-EC"/>
</dbReference>
<dbReference type="PANTHER" id="PTHR11070">
    <property type="entry name" value="UVRD / RECB / PCRA DNA HELICASE FAMILY MEMBER"/>
    <property type="match status" value="1"/>
</dbReference>
<evidence type="ECO:0000256" key="1">
    <source>
        <dbReference type="ARBA" id="ARBA00022741"/>
    </source>
</evidence>
<proteinExistence type="predicted"/>
<dbReference type="InterPro" id="IPR000212">
    <property type="entry name" value="DNA_helicase_UvrD/REP"/>
</dbReference>
<dbReference type="GO" id="GO:0005524">
    <property type="term" value="F:ATP binding"/>
    <property type="evidence" value="ECO:0007669"/>
    <property type="project" value="UniProtKB-UniRule"/>
</dbReference>
<keyword evidence="2 9" id="KW-0378">Hydrolase</keyword>
<dbReference type="GO" id="GO:0003677">
    <property type="term" value="F:DNA binding"/>
    <property type="evidence" value="ECO:0007669"/>
    <property type="project" value="InterPro"/>
</dbReference>
<comment type="caution">
    <text evidence="11">The sequence shown here is derived from an EMBL/GenBank/DDBJ whole genome shotgun (WGS) entry which is preliminary data.</text>
</comment>
<sequence>MSVFSPTTQQILAIDYPKSMVITACPGSGKTTVIKEKIRNITGCLPEHKGVIAITFTRKASSELERRCKAEGHDTKHSFFGTIDSFCLKEIIIPFLPRIWGGKPTECKVLKRLESPYKHYLKEEFIGTPSVVNINEDSGYKKLYDEGMLWMSSFAALALKILNESPAATRYIKARYSHIFIDEYQDSSLSQHQLFLKINELGLCSIAVGDVWQSIYEFRGGNAELLLDLVRDKQVFAHFEINLNHRCHPSIINYASRLLDSNFVLLPSESISVYRKRLSGNLKDVSMTISSWISKWLNEGKWGLEQANQMAIFARKEQSLLLLCSGLTSNFRVYIDTPLDKLGTECSDLYKDLLAYRYKAIGTAQELINKVFDGLIINDNHQFLLRKKIKTLRSKLTDEELINKFHEIAEMLNIQFSIPNDNAVLDIISNDIYLKQFMPLDKNEVQVMTLHKSKGLEFKIVLHLDMDEWTFPYRLINEVDRNTALYPSLPQETNLHYVGITRAEKCCVLINAELRQNSTGAFKKSEASYFFKLPQLEGLYR</sequence>
<accession>A0A752IQ21</accession>
<evidence type="ECO:0000313" key="11">
    <source>
        <dbReference type="EMBL" id="HAF7511749.1"/>
    </source>
</evidence>
<dbReference type="GO" id="GO:0005829">
    <property type="term" value="C:cytosol"/>
    <property type="evidence" value="ECO:0007669"/>
    <property type="project" value="TreeGrafter"/>
</dbReference>
<dbReference type="Gene3D" id="3.40.50.300">
    <property type="entry name" value="P-loop containing nucleotide triphosphate hydrolases"/>
    <property type="match status" value="2"/>
</dbReference>
<feature type="domain" description="UvrD-like helicase ATP-binding" evidence="10">
    <location>
        <begin position="3"/>
        <end position="248"/>
    </location>
</feature>
<evidence type="ECO:0000256" key="8">
    <source>
        <dbReference type="ARBA" id="ARBA00048988"/>
    </source>
</evidence>
<evidence type="ECO:0000256" key="5">
    <source>
        <dbReference type="ARBA" id="ARBA00023235"/>
    </source>
</evidence>
<dbReference type="GO" id="GO:0016787">
    <property type="term" value="F:hydrolase activity"/>
    <property type="evidence" value="ECO:0007669"/>
    <property type="project" value="UniProtKB-UniRule"/>
</dbReference>
<comment type="catalytic activity">
    <reaction evidence="8">
        <text>ATP + H2O = ADP + phosphate + H(+)</text>
        <dbReference type="Rhea" id="RHEA:13065"/>
        <dbReference type="ChEBI" id="CHEBI:15377"/>
        <dbReference type="ChEBI" id="CHEBI:15378"/>
        <dbReference type="ChEBI" id="CHEBI:30616"/>
        <dbReference type="ChEBI" id="CHEBI:43474"/>
        <dbReference type="ChEBI" id="CHEBI:456216"/>
        <dbReference type="EC" id="5.6.2.4"/>
    </reaction>
</comment>
<dbReference type="EC" id="5.6.2.4" evidence="7"/>
<dbReference type="InterPro" id="IPR014016">
    <property type="entry name" value="UvrD-like_ATP-bd"/>
</dbReference>
<dbReference type="InterPro" id="IPR014017">
    <property type="entry name" value="DNA_helicase_UvrD-like_C"/>
</dbReference>
<dbReference type="InterPro" id="IPR027417">
    <property type="entry name" value="P-loop_NTPase"/>
</dbReference>
<evidence type="ECO:0000256" key="9">
    <source>
        <dbReference type="PROSITE-ProRule" id="PRU00560"/>
    </source>
</evidence>
<dbReference type="GO" id="GO:0000725">
    <property type="term" value="P:recombinational repair"/>
    <property type="evidence" value="ECO:0007669"/>
    <property type="project" value="TreeGrafter"/>
</dbReference>
<keyword evidence="3 9" id="KW-0347">Helicase</keyword>
<evidence type="ECO:0000256" key="7">
    <source>
        <dbReference type="ARBA" id="ARBA00034808"/>
    </source>
</evidence>
<evidence type="ECO:0000256" key="4">
    <source>
        <dbReference type="ARBA" id="ARBA00022840"/>
    </source>
</evidence>
<dbReference type="EMBL" id="DAAWEP010000012">
    <property type="protein sequence ID" value="HAF7511749.1"/>
    <property type="molecule type" value="Genomic_DNA"/>
</dbReference>
<reference evidence="11" key="1">
    <citation type="journal article" date="2018" name="Genome Biol.">
        <title>SKESA: strategic k-mer extension for scrupulous assemblies.</title>
        <authorList>
            <person name="Souvorov A."/>
            <person name="Agarwala R."/>
            <person name="Lipman D.J."/>
        </authorList>
    </citation>
    <scope>NUCLEOTIDE SEQUENCE</scope>
    <source>
        <strain evidence="11">34-87</strain>
    </source>
</reference>
<organism evidence="11">
    <name type="scientific">Salmonella enterica subsp. houtenae serovar 21:z4,z23:-</name>
    <dbReference type="NCBI Taxonomy" id="1967606"/>
    <lineage>
        <taxon>Bacteria</taxon>
        <taxon>Pseudomonadati</taxon>
        <taxon>Pseudomonadota</taxon>
        <taxon>Gammaproteobacteria</taxon>
        <taxon>Enterobacterales</taxon>
        <taxon>Enterobacteriaceae</taxon>
        <taxon>Salmonella</taxon>
    </lineage>
</organism>
<evidence type="ECO:0000256" key="3">
    <source>
        <dbReference type="ARBA" id="ARBA00022806"/>
    </source>
</evidence>
<keyword evidence="4 9" id="KW-0067">ATP-binding</keyword>
<dbReference type="CDD" id="cd17932">
    <property type="entry name" value="DEXQc_UvrD"/>
    <property type="match status" value="1"/>
</dbReference>
<evidence type="ECO:0000259" key="10">
    <source>
        <dbReference type="PROSITE" id="PS51198"/>
    </source>
</evidence>
<keyword evidence="5" id="KW-0413">Isomerase</keyword>
<protein>
    <recommendedName>
        <fullName evidence="7">DNA 3'-5' helicase</fullName>
        <ecNumber evidence="7">5.6.2.4</ecNumber>
    </recommendedName>
</protein>
<dbReference type="PANTHER" id="PTHR11070:SF67">
    <property type="entry name" value="DNA 3'-5' HELICASE"/>
    <property type="match status" value="1"/>
</dbReference>
<feature type="binding site" evidence="9">
    <location>
        <begin position="24"/>
        <end position="31"/>
    </location>
    <ligand>
        <name>ATP</name>
        <dbReference type="ChEBI" id="CHEBI:30616"/>
    </ligand>
</feature>
<reference evidence="11" key="2">
    <citation type="submission" date="2018-07" db="EMBL/GenBank/DDBJ databases">
        <authorList>
            <consortium name="NCBI Pathogen Detection Project"/>
        </authorList>
    </citation>
    <scope>NUCLEOTIDE SEQUENCE</scope>
    <source>
        <strain evidence="11">34-87</strain>
    </source>
</reference>
<name>A0A752IQ21_SALHO</name>
<dbReference type="Pfam" id="PF13361">
    <property type="entry name" value="UvrD_C"/>
    <property type="match status" value="1"/>
</dbReference>
<dbReference type="PROSITE" id="PS51198">
    <property type="entry name" value="UVRD_HELICASE_ATP_BIND"/>
    <property type="match status" value="1"/>
</dbReference>
<evidence type="ECO:0000256" key="2">
    <source>
        <dbReference type="ARBA" id="ARBA00022801"/>
    </source>
</evidence>
<gene>
    <name evidence="11" type="ORF">GNA48_002527</name>
</gene>
<evidence type="ECO:0000256" key="6">
    <source>
        <dbReference type="ARBA" id="ARBA00034617"/>
    </source>
</evidence>
<dbReference type="SUPFAM" id="SSF52540">
    <property type="entry name" value="P-loop containing nucleoside triphosphate hydrolases"/>
    <property type="match status" value="1"/>
</dbReference>
<keyword evidence="1 9" id="KW-0547">Nucleotide-binding</keyword>
<dbReference type="AlphaFoldDB" id="A0A752IQ21"/>
<dbReference type="Pfam" id="PF13245">
    <property type="entry name" value="AAA_19"/>
    <property type="match status" value="1"/>
</dbReference>